<dbReference type="EMBL" id="CAGKOT010000025">
    <property type="protein sequence ID" value="CAB5368560.1"/>
    <property type="molecule type" value="Genomic_DNA"/>
</dbReference>
<proteinExistence type="predicted"/>
<organism evidence="2 3">
    <name type="scientific">Rhizophagus irregularis</name>
    <dbReference type="NCBI Taxonomy" id="588596"/>
    <lineage>
        <taxon>Eukaryota</taxon>
        <taxon>Fungi</taxon>
        <taxon>Fungi incertae sedis</taxon>
        <taxon>Mucoromycota</taxon>
        <taxon>Glomeromycotina</taxon>
        <taxon>Glomeromycetes</taxon>
        <taxon>Glomerales</taxon>
        <taxon>Glomeraceae</taxon>
        <taxon>Rhizophagus</taxon>
    </lineage>
</organism>
<name>A0A916E893_9GLOM</name>
<evidence type="ECO:0000256" key="1">
    <source>
        <dbReference type="SAM" id="Coils"/>
    </source>
</evidence>
<gene>
    <name evidence="2" type="ORF">CHRIB12_LOCUS11796</name>
</gene>
<dbReference type="AlphaFoldDB" id="A0A916E893"/>
<accession>A0A916E893</accession>
<comment type="caution">
    <text evidence="2">The sequence shown here is derived from an EMBL/GenBank/DDBJ whole genome shotgun (WGS) entry which is preliminary data.</text>
</comment>
<reference evidence="2" key="1">
    <citation type="submission" date="2020-05" db="EMBL/GenBank/DDBJ databases">
        <authorList>
            <person name="Rincon C."/>
            <person name="Sanders R I."/>
            <person name="Robbins C."/>
            <person name="Chaturvedi A."/>
        </authorList>
    </citation>
    <scope>NUCLEOTIDE SEQUENCE</scope>
    <source>
        <strain evidence="2">CHB12</strain>
    </source>
</reference>
<feature type="coiled-coil region" evidence="1">
    <location>
        <begin position="145"/>
        <end position="206"/>
    </location>
</feature>
<keyword evidence="1" id="KW-0175">Coiled coil</keyword>
<protein>
    <submittedName>
        <fullName evidence="2">Uncharacterized protein</fullName>
    </submittedName>
</protein>
<evidence type="ECO:0000313" key="3">
    <source>
        <dbReference type="Proteomes" id="UP000684084"/>
    </source>
</evidence>
<dbReference type="OrthoDB" id="2445127at2759"/>
<dbReference type="Proteomes" id="UP000684084">
    <property type="component" value="Unassembled WGS sequence"/>
</dbReference>
<sequence length="331" mass="38713">MFEQFKKISSASFKDFIDTTGLQVVRNEWENIRTKSAEILTPALNPRLGSLSPRLPVIGNLSKSRTIPSLDIPATTEFSLRYENDWNSIKAEDENNFRNAILVDGLIQQILKKCENHYQTCELVKSEASQLPKVKVMIDEITHSAISLKGKLSELENMIDDYAKNNQEQIFEDWKRTELRSLDKHIEEKEAELSEKRSMYQQHYEEFMRNHKIQKVQSYQADFETQMENYKKRMINPALHNEYSPKLSDEDLITSLEQVELETADDREALENFLRSNRLFKVTTYTFYNNTLHENFIIPIFASSVCGINISIFRSKHSNWFISSNKNDMKS</sequence>
<evidence type="ECO:0000313" key="2">
    <source>
        <dbReference type="EMBL" id="CAB5368560.1"/>
    </source>
</evidence>
<dbReference type="VEuPathDB" id="FungiDB:RhiirFUN_009640"/>